<dbReference type="GO" id="GO:0050650">
    <property type="term" value="P:chondroitin sulfate proteoglycan biosynthetic process"/>
    <property type="evidence" value="ECO:0007669"/>
    <property type="project" value="InterPro"/>
</dbReference>
<evidence type="ECO:0000256" key="1">
    <source>
        <dbReference type="SAM" id="Phobius"/>
    </source>
</evidence>
<dbReference type="Pfam" id="PF03567">
    <property type="entry name" value="Sulfotransfer_2"/>
    <property type="match status" value="1"/>
</dbReference>
<name>A0A0N5A461_PARTI</name>
<keyword evidence="1" id="KW-0472">Membrane</keyword>
<dbReference type="Proteomes" id="UP000038045">
    <property type="component" value="Unplaced"/>
</dbReference>
<proteinExistence type="predicted"/>
<sequence>MNLRTQRRVKIIFVSFLLILSTIMIYQLPIFPKLGGIDFTSPITSQICNNLERNDDCLPMFRNFDNKYRVSPLHNLLYCAIEKNLSTLFAAIICLLYDKKKFLSSGLSVAENLYEERLCKGKNEYKNIGDVGNLYNLAKFHFILIARDPIQRFVSGFVDKCIMETRRDKYAKNKCYGCFSNVSCVIEKLAIRAKYFSVKGGAFSYEDIHFFPQNWHCNLRQNLQRYHVIQYVEDESSLIQEIIKIFEKIGVDMDIINKIMYDLHNKKTPHATRGNPIRAQILNEIYSNKVLLKKVVSLFYYDYLLFGFKIPAI</sequence>
<organism evidence="2 3">
    <name type="scientific">Parastrongyloides trichosuri</name>
    <name type="common">Possum-specific nematode worm</name>
    <dbReference type="NCBI Taxonomy" id="131310"/>
    <lineage>
        <taxon>Eukaryota</taxon>
        <taxon>Metazoa</taxon>
        <taxon>Ecdysozoa</taxon>
        <taxon>Nematoda</taxon>
        <taxon>Chromadorea</taxon>
        <taxon>Rhabditida</taxon>
        <taxon>Tylenchina</taxon>
        <taxon>Panagrolaimomorpha</taxon>
        <taxon>Strongyloidoidea</taxon>
        <taxon>Strongyloididae</taxon>
        <taxon>Parastrongyloides</taxon>
    </lineage>
</organism>
<dbReference type="AlphaFoldDB" id="A0A0N5A461"/>
<dbReference type="GO" id="GO:1902884">
    <property type="term" value="P:positive regulation of response to oxidative stress"/>
    <property type="evidence" value="ECO:0007669"/>
    <property type="project" value="InterPro"/>
</dbReference>
<protein>
    <submittedName>
        <fullName evidence="3">Sulfotransfer_1 domain-containing protein</fullName>
    </submittedName>
</protein>
<evidence type="ECO:0000313" key="3">
    <source>
        <dbReference type="WBParaSite" id="PTRK_0001641100.1"/>
    </source>
</evidence>
<dbReference type="InterPro" id="IPR005331">
    <property type="entry name" value="Sulfotransferase"/>
</dbReference>
<feature type="transmembrane region" description="Helical" evidence="1">
    <location>
        <begin position="12"/>
        <end position="31"/>
    </location>
</feature>
<evidence type="ECO:0000313" key="2">
    <source>
        <dbReference type="Proteomes" id="UP000038045"/>
    </source>
</evidence>
<dbReference type="WBParaSite" id="PTRK_0001641100.1">
    <property type="protein sequence ID" value="PTRK_0001641100.1"/>
    <property type="gene ID" value="PTRK_0001641100"/>
</dbReference>
<reference evidence="3" key="1">
    <citation type="submission" date="2017-02" db="UniProtKB">
        <authorList>
            <consortium name="WormBaseParasite"/>
        </authorList>
    </citation>
    <scope>IDENTIFICATION</scope>
</reference>
<dbReference type="PANTHER" id="PTHR22900">
    <property type="entry name" value="PROTEIN CBG14245-RELATED"/>
    <property type="match status" value="1"/>
</dbReference>
<dbReference type="InterPro" id="IPR007669">
    <property type="entry name" value="Chst-1-like"/>
</dbReference>
<dbReference type="GO" id="GO:0047756">
    <property type="term" value="F:chondroitin 4-sulfotransferase activity"/>
    <property type="evidence" value="ECO:0007669"/>
    <property type="project" value="InterPro"/>
</dbReference>
<keyword evidence="1" id="KW-1133">Transmembrane helix</keyword>
<keyword evidence="1" id="KW-0812">Transmembrane</keyword>
<dbReference type="GO" id="GO:0016020">
    <property type="term" value="C:membrane"/>
    <property type="evidence" value="ECO:0007669"/>
    <property type="project" value="InterPro"/>
</dbReference>
<accession>A0A0N5A461</accession>
<keyword evidence="2" id="KW-1185">Reference proteome</keyword>